<feature type="compositionally biased region" description="Low complexity" evidence="1">
    <location>
        <begin position="119"/>
        <end position="151"/>
    </location>
</feature>
<evidence type="ECO:0000313" key="3">
    <source>
        <dbReference type="EMBL" id="PRI10319.1"/>
    </source>
</evidence>
<dbReference type="GO" id="GO:0019684">
    <property type="term" value="P:photosynthesis, light reaction"/>
    <property type="evidence" value="ECO:0007669"/>
    <property type="project" value="InterPro"/>
</dbReference>
<dbReference type="InterPro" id="IPR011033">
    <property type="entry name" value="PRC_barrel-like_sf"/>
</dbReference>
<protein>
    <recommendedName>
        <fullName evidence="2">PRC-barrel domain-containing protein</fullName>
    </recommendedName>
</protein>
<organism evidence="3 4">
    <name type="scientific">Leucobacter massiliensis</name>
    <dbReference type="NCBI Taxonomy" id="1686285"/>
    <lineage>
        <taxon>Bacteria</taxon>
        <taxon>Bacillati</taxon>
        <taxon>Actinomycetota</taxon>
        <taxon>Actinomycetes</taxon>
        <taxon>Micrococcales</taxon>
        <taxon>Microbacteriaceae</taxon>
        <taxon>Leucobacter</taxon>
    </lineage>
</organism>
<dbReference type="AlphaFoldDB" id="A0A2S9QL58"/>
<dbReference type="GO" id="GO:0030077">
    <property type="term" value="C:plasma membrane light-harvesting complex"/>
    <property type="evidence" value="ECO:0007669"/>
    <property type="project" value="InterPro"/>
</dbReference>
<sequence length="186" mass="19163">MMIDTTAINSLFDARVTGPDGERIGTVKQVYLDHDSGEPLFVTVATGLFGTSESFVPVSGAAFDGHVLHVSYDKATIKDAPRIDADGELTEAEEDRILDYYARAGAGSAVEGTGSGRVAGDAGSAAGTDTNARASHAEPANGPEAAAGEAVGRPRLRRYVIVEERIVTVPDPAADPGTGRDAPGHA</sequence>
<evidence type="ECO:0000256" key="1">
    <source>
        <dbReference type="SAM" id="MobiDB-lite"/>
    </source>
</evidence>
<feature type="domain" description="PRC-barrel" evidence="2">
    <location>
        <begin position="7"/>
        <end position="74"/>
    </location>
</feature>
<dbReference type="Gene3D" id="3.90.50.10">
    <property type="entry name" value="Photosynthetic Reaction Center, subunit H, domain 2"/>
    <property type="match status" value="1"/>
</dbReference>
<evidence type="ECO:0000259" key="2">
    <source>
        <dbReference type="Pfam" id="PF05239"/>
    </source>
</evidence>
<reference evidence="3 4" key="1">
    <citation type="journal article" date="2017" name="New Microbes New Infect">
        <title>Genome sequence of 'Leucobacter massiliensis' sp. nov. isolated from human pharynx after travel to the 2014 Hajj.</title>
        <authorList>
            <person name="Leangapichart T."/>
            <person name="Gautret P."/>
            <person name="Nguyen T.T."/>
            <person name="Armstrong N."/>
            <person name="Rolain J.M."/>
        </authorList>
    </citation>
    <scope>NUCLEOTIDE SEQUENCE [LARGE SCALE GENOMIC DNA]</scope>
    <source>
        <strain evidence="3 4">122RC15</strain>
    </source>
</reference>
<feature type="region of interest" description="Disordered" evidence="1">
    <location>
        <begin position="108"/>
        <end position="151"/>
    </location>
</feature>
<dbReference type="SUPFAM" id="SSF50346">
    <property type="entry name" value="PRC-barrel domain"/>
    <property type="match status" value="1"/>
</dbReference>
<dbReference type="InterPro" id="IPR027275">
    <property type="entry name" value="PRC-brl_dom"/>
</dbReference>
<evidence type="ECO:0000313" key="4">
    <source>
        <dbReference type="Proteomes" id="UP000238650"/>
    </source>
</evidence>
<gene>
    <name evidence="3" type="ORF">B4915_13115</name>
</gene>
<name>A0A2S9QL58_9MICO</name>
<dbReference type="InterPro" id="IPR014747">
    <property type="entry name" value="Bac_photo_RC_H_C"/>
</dbReference>
<dbReference type="EMBL" id="MWZD01000022">
    <property type="protein sequence ID" value="PRI10319.1"/>
    <property type="molecule type" value="Genomic_DNA"/>
</dbReference>
<keyword evidence="4" id="KW-1185">Reference proteome</keyword>
<dbReference type="OrthoDB" id="3712018at2"/>
<comment type="caution">
    <text evidence="3">The sequence shown here is derived from an EMBL/GenBank/DDBJ whole genome shotgun (WGS) entry which is preliminary data.</text>
</comment>
<dbReference type="Pfam" id="PF05239">
    <property type="entry name" value="PRC"/>
    <property type="match status" value="1"/>
</dbReference>
<accession>A0A2S9QL58</accession>
<proteinExistence type="predicted"/>
<dbReference type="Proteomes" id="UP000238650">
    <property type="component" value="Unassembled WGS sequence"/>
</dbReference>